<keyword evidence="1" id="KW-0479">Metal-binding</keyword>
<feature type="domain" description="C3H1-type" evidence="3">
    <location>
        <begin position="161"/>
        <end position="183"/>
    </location>
</feature>
<reference evidence="4 5" key="1">
    <citation type="submission" date="2018-11" db="EMBL/GenBank/DDBJ databases">
        <authorList>
            <person name="Lopez-Roques C."/>
            <person name="Donnadieu C."/>
            <person name="Bouchez O."/>
            <person name="Klopp C."/>
            <person name="Cabau C."/>
            <person name="Zahm M."/>
        </authorList>
    </citation>
    <scope>NUCLEOTIDE SEQUENCE [LARGE SCALE GENOMIC DNA]</scope>
    <source>
        <strain evidence="4">RS831</strain>
        <tissue evidence="4">Whole body</tissue>
    </source>
</reference>
<feature type="compositionally biased region" description="Polar residues" evidence="2">
    <location>
        <begin position="89"/>
        <end position="110"/>
    </location>
</feature>
<keyword evidence="5" id="KW-1185">Reference proteome</keyword>
<evidence type="ECO:0000313" key="4">
    <source>
        <dbReference type="EMBL" id="RVE76558.1"/>
    </source>
</evidence>
<sequence length="199" mass="22652">MAFANLFSSLPCLNDAVKAPCQVDSTNRCGAERGGRKRKKNKKTGSHAKKRRFQTSASGDAFKDGRVHEKELRHDRNGKPQNRGGWHHQGQQYKNNFNSSKNEQQRNTRIMGSGRNDNRDGRKPMPGKWAGKANNFVQEETKHMSQDFKEQNALEVDGRLLCRHFVLGRCIKADTCQLEHVQAYNDLIKNGCKFYFAGV</sequence>
<feature type="compositionally biased region" description="Basic and acidic residues" evidence="2">
    <location>
        <begin position="61"/>
        <end position="78"/>
    </location>
</feature>
<evidence type="ECO:0000313" key="5">
    <source>
        <dbReference type="Proteomes" id="UP000283210"/>
    </source>
</evidence>
<proteinExistence type="predicted"/>
<dbReference type="AlphaFoldDB" id="A0A3S2Q234"/>
<reference evidence="4 5" key="2">
    <citation type="submission" date="2019-01" db="EMBL/GenBank/DDBJ databases">
        <title>A chromosome length genome reference of the Java medaka (oryzias javanicus).</title>
        <authorList>
            <person name="Herpin A."/>
            <person name="Takehana Y."/>
            <person name="Naruse K."/>
            <person name="Ansai S."/>
            <person name="Kawaguchi M."/>
        </authorList>
    </citation>
    <scope>NUCLEOTIDE SEQUENCE [LARGE SCALE GENOMIC DNA]</scope>
    <source>
        <strain evidence="4">RS831</strain>
        <tissue evidence="4">Whole body</tissue>
    </source>
</reference>
<gene>
    <name evidence="4" type="ORF">OJAV_G00009770</name>
</gene>
<feature type="zinc finger region" description="C3H1-type" evidence="1">
    <location>
        <begin position="161"/>
        <end position="183"/>
    </location>
</feature>
<evidence type="ECO:0000256" key="1">
    <source>
        <dbReference type="PROSITE-ProRule" id="PRU00723"/>
    </source>
</evidence>
<feature type="compositionally biased region" description="Basic residues" evidence="2">
    <location>
        <begin position="35"/>
        <end position="53"/>
    </location>
</feature>
<keyword evidence="1" id="KW-0863">Zinc-finger</keyword>
<organism evidence="4 5">
    <name type="scientific">Oryzias javanicus</name>
    <name type="common">Javanese ricefish</name>
    <name type="synonym">Aplocheilus javanicus</name>
    <dbReference type="NCBI Taxonomy" id="123683"/>
    <lineage>
        <taxon>Eukaryota</taxon>
        <taxon>Metazoa</taxon>
        <taxon>Chordata</taxon>
        <taxon>Craniata</taxon>
        <taxon>Vertebrata</taxon>
        <taxon>Euteleostomi</taxon>
        <taxon>Actinopterygii</taxon>
        <taxon>Neopterygii</taxon>
        <taxon>Teleostei</taxon>
        <taxon>Neoteleostei</taxon>
        <taxon>Acanthomorphata</taxon>
        <taxon>Ovalentaria</taxon>
        <taxon>Atherinomorphae</taxon>
        <taxon>Beloniformes</taxon>
        <taxon>Adrianichthyidae</taxon>
        <taxon>Oryziinae</taxon>
        <taxon>Oryzias</taxon>
    </lineage>
</organism>
<evidence type="ECO:0000256" key="2">
    <source>
        <dbReference type="SAM" id="MobiDB-lite"/>
    </source>
</evidence>
<dbReference type="OrthoDB" id="411372at2759"/>
<dbReference type="InterPro" id="IPR000571">
    <property type="entry name" value="Znf_CCCH"/>
</dbReference>
<feature type="region of interest" description="Disordered" evidence="2">
    <location>
        <begin position="27"/>
        <end position="130"/>
    </location>
</feature>
<dbReference type="PROSITE" id="PS50103">
    <property type="entry name" value="ZF_C3H1"/>
    <property type="match status" value="1"/>
</dbReference>
<dbReference type="GO" id="GO:0008270">
    <property type="term" value="F:zinc ion binding"/>
    <property type="evidence" value="ECO:0007669"/>
    <property type="project" value="UniProtKB-KW"/>
</dbReference>
<accession>A0A3S2Q234</accession>
<protein>
    <recommendedName>
        <fullName evidence="3">C3H1-type domain-containing protein</fullName>
    </recommendedName>
</protein>
<dbReference type="EMBL" id="CM012437">
    <property type="protein sequence ID" value="RVE76558.1"/>
    <property type="molecule type" value="Genomic_DNA"/>
</dbReference>
<keyword evidence="1" id="KW-0862">Zinc</keyword>
<name>A0A3S2Q234_ORYJA</name>
<dbReference type="Proteomes" id="UP000283210">
    <property type="component" value="Chromosome 1"/>
</dbReference>
<evidence type="ECO:0000259" key="3">
    <source>
        <dbReference type="PROSITE" id="PS50103"/>
    </source>
</evidence>